<dbReference type="AlphaFoldDB" id="B0C2X3"/>
<accession>B0C2X3</accession>
<proteinExistence type="predicted"/>
<dbReference type="EMBL" id="CP000828">
    <property type="protein sequence ID" value="ABW26189.1"/>
    <property type="molecule type" value="Genomic_DNA"/>
</dbReference>
<protein>
    <submittedName>
        <fullName evidence="2">Uncharacterized protein</fullName>
    </submittedName>
</protein>
<dbReference type="Proteomes" id="UP000000268">
    <property type="component" value="Chromosome"/>
</dbReference>
<reference evidence="2 3" key="1">
    <citation type="journal article" date="2008" name="Proc. Natl. Acad. Sci. U.S.A.">
        <title>Niche adaptation and genome expansion in the chlorophyll d-producing cyanobacterium Acaryochloris marina.</title>
        <authorList>
            <person name="Swingley W.D."/>
            <person name="Chen M."/>
            <person name="Cheung P.C."/>
            <person name="Conrad A.L."/>
            <person name="Dejesa L.C."/>
            <person name="Hao J."/>
            <person name="Honchak B.M."/>
            <person name="Karbach L.E."/>
            <person name="Kurdoglu A."/>
            <person name="Lahiri S."/>
            <person name="Mastrian S.D."/>
            <person name="Miyashita H."/>
            <person name="Page L."/>
            <person name="Ramakrishna P."/>
            <person name="Satoh S."/>
            <person name="Sattley W.M."/>
            <person name="Shimada Y."/>
            <person name="Taylor H.L."/>
            <person name="Tomo T."/>
            <person name="Tsuchiya T."/>
            <person name="Wang Z.T."/>
            <person name="Raymond J."/>
            <person name="Mimuro M."/>
            <person name="Blankenship R.E."/>
            <person name="Touchman J.W."/>
        </authorList>
    </citation>
    <scope>NUCLEOTIDE SEQUENCE [LARGE SCALE GENOMIC DNA]</scope>
    <source>
        <strain evidence="3">MBIC 11017</strain>
    </source>
</reference>
<evidence type="ECO:0000313" key="2">
    <source>
        <dbReference type="EMBL" id="ABW26189.1"/>
    </source>
</evidence>
<keyword evidence="3" id="KW-1185">Reference proteome</keyword>
<name>B0C2X3_ACAM1</name>
<organism evidence="2 3">
    <name type="scientific">Acaryochloris marina (strain MBIC 11017)</name>
    <dbReference type="NCBI Taxonomy" id="329726"/>
    <lineage>
        <taxon>Bacteria</taxon>
        <taxon>Bacillati</taxon>
        <taxon>Cyanobacteriota</taxon>
        <taxon>Cyanophyceae</taxon>
        <taxon>Acaryochloridales</taxon>
        <taxon>Acaryochloridaceae</taxon>
        <taxon>Acaryochloris</taxon>
    </lineage>
</organism>
<evidence type="ECO:0000313" key="3">
    <source>
        <dbReference type="Proteomes" id="UP000000268"/>
    </source>
</evidence>
<sequence length="38" mass="4275">MDVTETPIERPQKGQKAYYAGKKRDIPSNARLLLTATL</sequence>
<dbReference type="HOGENOM" id="CLU_3323216_0_0_3"/>
<dbReference type="KEGG" id="amr:AM1_1151"/>
<gene>
    <name evidence="2" type="ordered locus">AM1_1151</name>
</gene>
<evidence type="ECO:0000256" key="1">
    <source>
        <dbReference type="SAM" id="MobiDB-lite"/>
    </source>
</evidence>
<feature type="region of interest" description="Disordered" evidence="1">
    <location>
        <begin position="1"/>
        <end position="22"/>
    </location>
</feature>